<organism evidence="2 3">
    <name type="scientific">Pontibacter ruber</name>
    <dbReference type="NCBI Taxonomy" id="1343895"/>
    <lineage>
        <taxon>Bacteria</taxon>
        <taxon>Pseudomonadati</taxon>
        <taxon>Bacteroidota</taxon>
        <taxon>Cytophagia</taxon>
        <taxon>Cytophagales</taxon>
        <taxon>Hymenobacteraceae</taxon>
        <taxon>Pontibacter</taxon>
    </lineage>
</organism>
<dbReference type="Proteomes" id="UP001597374">
    <property type="component" value="Unassembled WGS sequence"/>
</dbReference>
<sequence length="190" mass="21511">MRKLTYLPLYLLLLLSPFFVRAQEQATNKKIILGASVNTGLSYTGFGITAGVSARRHNLELVLGPKLSFTETYRLTTGPWGAAASLYFYPSIKNTRLQSFANLDLQTLIRNPYCPDSNCDDNFSYTHEYTVGYGLSYGLNRNLSLFNAINVGFYHESLYNASLRNRMHVRGLNTMVKLGLTYRFHGKENL</sequence>
<protein>
    <recommendedName>
        <fullName evidence="4">Outer membrane protein beta-barrel domain-containing protein</fullName>
    </recommendedName>
</protein>
<gene>
    <name evidence="2" type="ORF">ACFSKP_12615</name>
</gene>
<accession>A0ABW5D1E0</accession>
<feature type="chain" id="PRO_5046244090" description="Outer membrane protein beta-barrel domain-containing protein" evidence="1">
    <location>
        <begin position="23"/>
        <end position="190"/>
    </location>
</feature>
<name>A0ABW5D1E0_9BACT</name>
<evidence type="ECO:0008006" key="4">
    <source>
        <dbReference type="Google" id="ProtNLM"/>
    </source>
</evidence>
<keyword evidence="3" id="KW-1185">Reference proteome</keyword>
<reference evidence="3" key="1">
    <citation type="journal article" date="2019" name="Int. J. Syst. Evol. Microbiol.">
        <title>The Global Catalogue of Microorganisms (GCM) 10K type strain sequencing project: providing services to taxonomists for standard genome sequencing and annotation.</title>
        <authorList>
            <consortium name="The Broad Institute Genomics Platform"/>
            <consortium name="The Broad Institute Genome Sequencing Center for Infectious Disease"/>
            <person name="Wu L."/>
            <person name="Ma J."/>
        </authorList>
    </citation>
    <scope>NUCLEOTIDE SEQUENCE [LARGE SCALE GENOMIC DNA]</scope>
    <source>
        <strain evidence="3">CGMCC 4.1782</strain>
    </source>
</reference>
<evidence type="ECO:0000256" key="1">
    <source>
        <dbReference type="SAM" id="SignalP"/>
    </source>
</evidence>
<evidence type="ECO:0000313" key="3">
    <source>
        <dbReference type="Proteomes" id="UP001597374"/>
    </source>
</evidence>
<dbReference type="EMBL" id="JBHUIM010000002">
    <property type="protein sequence ID" value="MFD2247105.1"/>
    <property type="molecule type" value="Genomic_DNA"/>
</dbReference>
<comment type="caution">
    <text evidence="2">The sequence shown here is derived from an EMBL/GenBank/DDBJ whole genome shotgun (WGS) entry which is preliminary data.</text>
</comment>
<evidence type="ECO:0000313" key="2">
    <source>
        <dbReference type="EMBL" id="MFD2247105.1"/>
    </source>
</evidence>
<dbReference type="RefSeq" id="WP_250432310.1">
    <property type="nucleotide sequence ID" value="NZ_JALPRR010000006.1"/>
</dbReference>
<feature type="signal peptide" evidence="1">
    <location>
        <begin position="1"/>
        <end position="22"/>
    </location>
</feature>
<proteinExistence type="predicted"/>
<keyword evidence="1" id="KW-0732">Signal</keyword>